<evidence type="ECO:0000256" key="9">
    <source>
        <dbReference type="ARBA" id="ARBA00022962"/>
    </source>
</evidence>
<dbReference type="EMBL" id="GG693859">
    <property type="protein sequence ID" value="EES53586.1"/>
    <property type="molecule type" value="Genomic_DNA"/>
</dbReference>
<evidence type="ECO:0000256" key="7">
    <source>
        <dbReference type="ARBA" id="ARBA00022679"/>
    </source>
</evidence>
<comment type="subcellular location">
    <subcellularLocation>
        <location evidence="2">Cytoplasm</location>
    </subcellularLocation>
</comment>
<evidence type="ECO:0000256" key="1">
    <source>
        <dbReference type="ARBA" id="ARBA00001031"/>
    </source>
</evidence>
<keyword evidence="7 12" id="KW-0808">Transferase</keyword>
<dbReference type="CDD" id="cd00714">
    <property type="entry name" value="GFAT"/>
    <property type="match status" value="1"/>
</dbReference>
<dbReference type="InterPro" id="IPR035490">
    <property type="entry name" value="GlmS/FrlB_SIS"/>
</dbReference>
<dbReference type="GO" id="GO:0006002">
    <property type="term" value="P:fructose 6-phosphate metabolic process"/>
    <property type="evidence" value="ECO:0007669"/>
    <property type="project" value="TreeGrafter"/>
</dbReference>
<dbReference type="Gene3D" id="3.60.20.10">
    <property type="entry name" value="Glutamine Phosphoribosylpyrophosphate, subunit 1, domain 1"/>
    <property type="match status" value="1"/>
</dbReference>
<dbReference type="FunFam" id="3.40.50.10490:FF:000001">
    <property type="entry name" value="Glutamine--fructose-6-phosphate aminotransferase [isomerizing]"/>
    <property type="match status" value="1"/>
</dbReference>
<dbReference type="PROSITE" id="PS51464">
    <property type="entry name" value="SIS"/>
    <property type="match status" value="2"/>
</dbReference>
<dbReference type="CDD" id="cd05008">
    <property type="entry name" value="SIS_GlmS_GlmD_1"/>
    <property type="match status" value="1"/>
</dbReference>
<dbReference type="CDD" id="cd05009">
    <property type="entry name" value="SIS_GlmS_GlmD_2"/>
    <property type="match status" value="1"/>
</dbReference>
<dbReference type="EC" id="2.6.1.16" evidence="3"/>
<dbReference type="InterPro" id="IPR017932">
    <property type="entry name" value="GATase_2_dom"/>
</dbReference>
<dbReference type="SUPFAM" id="SSF56235">
    <property type="entry name" value="N-terminal nucleophile aminohydrolases (Ntn hydrolases)"/>
    <property type="match status" value="1"/>
</dbReference>
<dbReference type="Gene3D" id="3.40.50.10490">
    <property type="entry name" value="Glucose-6-phosphate isomerase like protein, domain 1"/>
    <property type="match status" value="2"/>
</dbReference>
<dbReference type="GO" id="GO:0006047">
    <property type="term" value="P:UDP-N-acetylglucosamine metabolic process"/>
    <property type="evidence" value="ECO:0007669"/>
    <property type="project" value="TreeGrafter"/>
</dbReference>
<evidence type="ECO:0000259" key="10">
    <source>
        <dbReference type="PROSITE" id="PS51278"/>
    </source>
</evidence>
<dbReference type="GO" id="GO:0097367">
    <property type="term" value="F:carbohydrate derivative binding"/>
    <property type="evidence" value="ECO:0007669"/>
    <property type="project" value="InterPro"/>
</dbReference>
<evidence type="ECO:0000256" key="8">
    <source>
        <dbReference type="ARBA" id="ARBA00022737"/>
    </source>
</evidence>
<dbReference type="InterPro" id="IPR047084">
    <property type="entry name" value="GFAT_N"/>
</dbReference>
<dbReference type="InterPro" id="IPR029055">
    <property type="entry name" value="Ntn_hydrolases_N"/>
</dbReference>
<gene>
    <name evidence="12" type="ORF">UBAL3_74420043</name>
</gene>
<dbReference type="InterPro" id="IPR001347">
    <property type="entry name" value="SIS_dom"/>
</dbReference>
<dbReference type="GO" id="GO:0004360">
    <property type="term" value="F:glutamine-fructose-6-phosphate transaminase (isomerizing) activity"/>
    <property type="evidence" value="ECO:0007669"/>
    <property type="project" value="UniProtKB-EC"/>
</dbReference>
<evidence type="ECO:0000313" key="13">
    <source>
        <dbReference type="Proteomes" id="UP000009374"/>
    </source>
</evidence>
<feature type="domain" description="Glutamine amidotransferase type-2" evidence="10">
    <location>
        <begin position="2"/>
        <end position="218"/>
    </location>
</feature>
<accession>C6HUX5</accession>
<dbReference type="SUPFAM" id="SSF53697">
    <property type="entry name" value="SIS domain"/>
    <property type="match status" value="1"/>
</dbReference>
<evidence type="ECO:0000256" key="4">
    <source>
        <dbReference type="ARBA" id="ARBA00016090"/>
    </source>
</evidence>
<sequence length="606" mass="65482">MCGIIGYIGPEEPVSLVLEALSRLEYRGYDSAGVAYFGKDGRIEVARASGKLSNLVALCQGQEGRPGPAIGHIRWATHGAPTEDNAHPHRSGPIVVVHNGIIENDRELRECLTSEGFSFSSETDTEVVAHLIHRYFRSTGNLSESVRLALRDVRGSYALAVLCEDRPGELVGVRRGAPLLLGEGDHSFFLASDVPAFLKWTRKVMPLPPDVIAAIGPEGLALLPVDGSVPLSPVFEEVPWDPVAAEKGHYRHFMEKEIFEGPRAIMDTLEGRIAPGHGRVMLSELTRLGPSPPEIVFVACGTSYHASLLGRQLIESLSDIPVRVEIASEFRYRPLRIRKGAWVVGVTQSGETADTLGALDHARREGYLTLAVTNVPGSSITREAEATLLTRAGPEIGVASTKAFVAQMTAVWLLALHLARRTGLREEEGSRRSLELLLRAPARLEGFLGAIDLAAIDRLAEKVASSRFVIFIGRGLDYPLAIEGALKLKEITYRPADGYPGGELKHGPIALIEPGVLVVAPLVDLDLAAKEWSNIREVEARGGTVVTIASPESSPVAPSYPLPPTDGWEGMFFATAVLQLLSYRTAVLMGNDVDQPRNLAKSVTVE</sequence>
<evidence type="ECO:0000256" key="6">
    <source>
        <dbReference type="ARBA" id="ARBA00022576"/>
    </source>
</evidence>
<dbReference type="Pfam" id="PF01380">
    <property type="entry name" value="SIS"/>
    <property type="match status" value="2"/>
</dbReference>
<dbReference type="InterPro" id="IPR046348">
    <property type="entry name" value="SIS_dom_sf"/>
</dbReference>
<dbReference type="GO" id="GO:0005829">
    <property type="term" value="C:cytosol"/>
    <property type="evidence" value="ECO:0007669"/>
    <property type="project" value="TreeGrafter"/>
</dbReference>
<comment type="catalytic activity">
    <reaction evidence="1">
        <text>D-fructose 6-phosphate + L-glutamine = D-glucosamine 6-phosphate + L-glutamate</text>
        <dbReference type="Rhea" id="RHEA:13237"/>
        <dbReference type="ChEBI" id="CHEBI:29985"/>
        <dbReference type="ChEBI" id="CHEBI:58359"/>
        <dbReference type="ChEBI" id="CHEBI:58725"/>
        <dbReference type="ChEBI" id="CHEBI:61527"/>
        <dbReference type="EC" id="2.6.1.16"/>
    </reaction>
</comment>
<dbReference type="Pfam" id="PF13522">
    <property type="entry name" value="GATase_6"/>
    <property type="match status" value="1"/>
</dbReference>
<reference evidence="12 13" key="1">
    <citation type="journal article" date="2009" name="Appl. Environ. Microbiol.">
        <title>Community genomic and proteomic analyses of chemoautotrophic iron-oxidizing "Leptospirillum rubarum" (Group II) and "Leptospirillum ferrodiazotrophum" (Group III) bacteria in acid mine drainage biofilms.</title>
        <authorList>
            <person name="Goltsman D.S."/>
            <person name="Denef V.J."/>
            <person name="Singer S.W."/>
            <person name="VerBerkmoes N.C."/>
            <person name="Lefsrud M."/>
            <person name="Mueller R.S."/>
            <person name="Dick G.J."/>
            <person name="Sun C.L."/>
            <person name="Wheeler K.E."/>
            <person name="Zemla A."/>
            <person name="Baker B.J."/>
            <person name="Hauser L."/>
            <person name="Land M."/>
            <person name="Shah M.B."/>
            <person name="Thelen M.P."/>
            <person name="Hettich R.L."/>
            <person name="Banfield J.F."/>
        </authorList>
    </citation>
    <scope>NUCLEOTIDE SEQUENCE [LARGE SCALE GENOMIC DNA]</scope>
</reference>
<dbReference type="InterPro" id="IPR005855">
    <property type="entry name" value="GFAT"/>
</dbReference>
<dbReference type="PANTHER" id="PTHR10937:SF0">
    <property type="entry name" value="GLUTAMINE--FRUCTOSE-6-PHOSPHATE TRANSAMINASE (ISOMERIZING)"/>
    <property type="match status" value="1"/>
</dbReference>
<keyword evidence="5" id="KW-0963">Cytoplasm</keyword>
<keyword evidence="13" id="KW-1185">Reference proteome</keyword>
<evidence type="ECO:0000256" key="5">
    <source>
        <dbReference type="ARBA" id="ARBA00022490"/>
    </source>
</evidence>
<dbReference type="PROSITE" id="PS51278">
    <property type="entry name" value="GATASE_TYPE_2"/>
    <property type="match status" value="1"/>
</dbReference>
<evidence type="ECO:0000259" key="11">
    <source>
        <dbReference type="PROSITE" id="PS51464"/>
    </source>
</evidence>
<feature type="domain" description="SIS" evidence="11">
    <location>
        <begin position="459"/>
        <end position="596"/>
    </location>
</feature>
<evidence type="ECO:0000313" key="12">
    <source>
        <dbReference type="EMBL" id="EES53586.1"/>
    </source>
</evidence>
<keyword evidence="8" id="KW-0677">Repeat</keyword>
<dbReference type="AlphaFoldDB" id="C6HUX5"/>
<dbReference type="GO" id="GO:0006487">
    <property type="term" value="P:protein N-linked glycosylation"/>
    <property type="evidence" value="ECO:0007669"/>
    <property type="project" value="TreeGrafter"/>
</dbReference>
<evidence type="ECO:0000256" key="2">
    <source>
        <dbReference type="ARBA" id="ARBA00004496"/>
    </source>
</evidence>
<evidence type="ECO:0000256" key="3">
    <source>
        <dbReference type="ARBA" id="ARBA00012916"/>
    </source>
</evidence>
<dbReference type="NCBIfam" id="TIGR01135">
    <property type="entry name" value="glmS"/>
    <property type="match status" value="1"/>
</dbReference>
<dbReference type="InterPro" id="IPR035466">
    <property type="entry name" value="GlmS/AgaS_SIS"/>
</dbReference>
<keyword evidence="9" id="KW-0315">Glutamine amidotransferase</keyword>
<keyword evidence="6 12" id="KW-0032">Aminotransferase</keyword>
<dbReference type="Proteomes" id="UP000009374">
    <property type="component" value="Unassembled WGS sequence"/>
</dbReference>
<feature type="domain" description="SIS" evidence="11">
    <location>
        <begin position="282"/>
        <end position="424"/>
    </location>
</feature>
<dbReference type="PANTHER" id="PTHR10937">
    <property type="entry name" value="GLUCOSAMINE--FRUCTOSE-6-PHOSPHATE AMINOTRANSFERASE, ISOMERIZING"/>
    <property type="match status" value="1"/>
</dbReference>
<proteinExistence type="predicted"/>
<organism evidence="12 13">
    <name type="scientific">Leptospirillum ferrodiazotrophum</name>
    <dbReference type="NCBI Taxonomy" id="412449"/>
    <lineage>
        <taxon>Bacteria</taxon>
        <taxon>Pseudomonadati</taxon>
        <taxon>Nitrospirota</taxon>
        <taxon>Nitrospiria</taxon>
        <taxon>Nitrospirales</taxon>
        <taxon>Nitrospiraceae</taxon>
        <taxon>Leptospirillum</taxon>
    </lineage>
</organism>
<dbReference type="NCBIfam" id="NF001484">
    <property type="entry name" value="PRK00331.1"/>
    <property type="match status" value="1"/>
</dbReference>
<name>C6HUX5_9BACT</name>
<protein>
    <recommendedName>
        <fullName evidence="4">Glutamine--fructose-6-phosphate aminotransferase [isomerizing]</fullName>
        <ecNumber evidence="3">2.6.1.16</ecNumber>
    </recommendedName>
</protein>
<dbReference type="FunFam" id="3.60.20.10:FF:000006">
    <property type="entry name" value="Glutamine--fructose-6-phosphate aminotransferase [isomerizing]"/>
    <property type="match status" value="1"/>
</dbReference>